<comment type="caution">
    <text evidence="2">The sequence shown here is derived from an EMBL/GenBank/DDBJ whole genome shotgun (WGS) entry which is preliminary data.</text>
</comment>
<reference evidence="2 3" key="1">
    <citation type="submission" date="2024-09" db="EMBL/GenBank/DDBJ databases">
        <authorList>
            <person name="Sun Q."/>
            <person name="Mori K."/>
        </authorList>
    </citation>
    <scope>NUCLEOTIDE SEQUENCE [LARGE SCALE GENOMIC DNA]</scope>
    <source>
        <strain evidence="2 3">NCAIM B.02529</strain>
    </source>
</reference>
<dbReference type="SMART" id="SM00914">
    <property type="entry name" value="IDEAL"/>
    <property type="match status" value="1"/>
</dbReference>
<evidence type="ECO:0000313" key="3">
    <source>
        <dbReference type="Proteomes" id="UP001589836"/>
    </source>
</evidence>
<organism evidence="2 3">
    <name type="scientific">Pontibacillus salicampi</name>
    <dbReference type="NCBI Taxonomy" id="1449801"/>
    <lineage>
        <taxon>Bacteria</taxon>
        <taxon>Bacillati</taxon>
        <taxon>Bacillota</taxon>
        <taxon>Bacilli</taxon>
        <taxon>Bacillales</taxon>
        <taxon>Bacillaceae</taxon>
        <taxon>Pontibacillus</taxon>
    </lineage>
</organism>
<keyword evidence="3" id="KW-1185">Reference proteome</keyword>
<protein>
    <submittedName>
        <fullName evidence="2">IDEAL domain-containing protein</fullName>
    </submittedName>
</protein>
<dbReference type="Proteomes" id="UP001589836">
    <property type="component" value="Unassembled WGS sequence"/>
</dbReference>
<gene>
    <name evidence="2" type="ORF">ACFFGV_07645</name>
</gene>
<dbReference type="InterPro" id="IPR027393">
    <property type="entry name" value="Virus_scaffolding_prot_C"/>
</dbReference>
<name>A0ABV6LM49_9BACI</name>
<dbReference type="Gene3D" id="4.10.810.10">
    <property type="entry name" value="Virus Scaffolding Protein, Chain A"/>
    <property type="match status" value="1"/>
</dbReference>
<dbReference type="RefSeq" id="WP_377346260.1">
    <property type="nucleotide sequence ID" value="NZ_JBHLTP010000004.1"/>
</dbReference>
<feature type="domain" description="IDEAL" evidence="1">
    <location>
        <begin position="38"/>
        <end position="74"/>
    </location>
</feature>
<evidence type="ECO:0000259" key="1">
    <source>
        <dbReference type="SMART" id="SM00914"/>
    </source>
</evidence>
<dbReference type="Pfam" id="PF08858">
    <property type="entry name" value="IDEAL"/>
    <property type="match status" value="1"/>
</dbReference>
<evidence type="ECO:0000313" key="2">
    <source>
        <dbReference type="EMBL" id="MFC0523456.1"/>
    </source>
</evidence>
<dbReference type="EMBL" id="JBHLTP010000004">
    <property type="protein sequence ID" value="MFC0523456.1"/>
    <property type="molecule type" value="Genomic_DNA"/>
</dbReference>
<dbReference type="InterPro" id="IPR014957">
    <property type="entry name" value="IDEAL_dom"/>
</dbReference>
<accession>A0ABV6LM49</accession>
<sequence>MERHKVSFQLKCYLFKGREVIHAKKELPFEVKLASSLVLDELCYMWNKQHLETQINEAIDKRDQERFMVLSQQYKPYTYE</sequence>
<proteinExistence type="predicted"/>